<evidence type="ECO:0000313" key="3">
    <source>
        <dbReference type="Proteomes" id="UP000243975"/>
    </source>
</evidence>
<dbReference type="AlphaFoldDB" id="A0A103XN76"/>
<proteinExistence type="predicted"/>
<sequence length="94" mass="9801">MGGPRELFGPNSRCSCIIEFTAIASFGLTCNIHGFTSSRREAATPRKAKRTLTDLANSASLSPISRSESRPSGDGGPIPVSRSNGGPPGRRAKA</sequence>
<accession>A0A103XN76</accession>
<protein>
    <submittedName>
        <fullName evidence="2">Uncharacterized protein</fullName>
    </submittedName>
</protein>
<gene>
    <name evidence="2" type="ORF">Ccrd_004109</name>
</gene>
<dbReference type="Proteomes" id="UP000243975">
    <property type="component" value="Unassembled WGS sequence"/>
</dbReference>
<evidence type="ECO:0000256" key="1">
    <source>
        <dbReference type="SAM" id="MobiDB-lite"/>
    </source>
</evidence>
<evidence type="ECO:0000313" key="2">
    <source>
        <dbReference type="EMBL" id="KVH93842.1"/>
    </source>
</evidence>
<organism evidence="2 3">
    <name type="scientific">Cynara cardunculus var. scolymus</name>
    <name type="common">Globe artichoke</name>
    <name type="synonym">Cynara scolymus</name>
    <dbReference type="NCBI Taxonomy" id="59895"/>
    <lineage>
        <taxon>Eukaryota</taxon>
        <taxon>Viridiplantae</taxon>
        <taxon>Streptophyta</taxon>
        <taxon>Embryophyta</taxon>
        <taxon>Tracheophyta</taxon>
        <taxon>Spermatophyta</taxon>
        <taxon>Magnoliopsida</taxon>
        <taxon>eudicotyledons</taxon>
        <taxon>Gunneridae</taxon>
        <taxon>Pentapetalae</taxon>
        <taxon>asterids</taxon>
        <taxon>campanulids</taxon>
        <taxon>Asterales</taxon>
        <taxon>Asteraceae</taxon>
        <taxon>Carduoideae</taxon>
        <taxon>Cardueae</taxon>
        <taxon>Carduinae</taxon>
        <taxon>Cynara</taxon>
    </lineage>
</organism>
<dbReference type="Gramene" id="KVH93842">
    <property type="protein sequence ID" value="KVH93842"/>
    <property type="gene ID" value="Ccrd_004109"/>
</dbReference>
<name>A0A103XN76_CYNCS</name>
<feature type="region of interest" description="Disordered" evidence="1">
    <location>
        <begin position="37"/>
        <end position="94"/>
    </location>
</feature>
<dbReference type="EMBL" id="LEKV01004595">
    <property type="protein sequence ID" value="KVH93842.1"/>
    <property type="molecule type" value="Genomic_DNA"/>
</dbReference>
<feature type="compositionally biased region" description="Polar residues" evidence="1">
    <location>
        <begin position="54"/>
        <end position="66"/>
    </location>
</feature>
<reference evidence="2 3" key="1">
    <citation type="journal article" date="2016" name="Sci. Rep.">
        <title>The genome sequence of the outbreeding globe artichoke constructed de novo incorporating a phase-aware low-pass sequencing strategy of F1 progeny.</title>
        <authorList>
            <person name="Scaglione D."/>
            <person name="Reyes-Chin-Wo S."/>
            <person name="Acquadro A."/>
            <person name="Froenicke L."/>
            <person name="Portis E."/>
            <person name="Beitel C."/>
            <person name="Tirone M."/>
            <person name="Mauro R."/>
            <person name="Lo Monaco A."/>
            <person name="Mauromicale G."/>
            <person name="Faccioli P."/>
            <person name="Cattivelli L."/>
            <person name="Rieseberg L."/>
            <person name="Michelmore R."/>
            <person name="Lanteri S."/>
        </authorList>
    </citation>
    <scope>NUCLEOTIDE SEQUENCE [LARGE SCALE GENOMIC DNA]</scope>
    <source>
        <strain evidence="2">2C</strain>
    </source>
</reference>
<comment type="caution">
    <text evidence="2">The sequence shown here is derived from an EMBL/GenBank/DDBJ whole genome shotgun (WGS) entry which is preliminary data.</text>
</comment>
<keyword evidence="3" id="KW-1185">Reference proteome</keyword>